<dbReference type="RefSeq" id="XP_008862271.1">
    <property type="nucleotide sequence ID" value="XM_008864049.1"/>
</dbReference>
<reference evidence="2" key="1">
    <citation type="submission" date="2013-12" db="EMBL/GenBank/DDBJ databases">
        <title>The Genome Sequence of Aphanomyces invadans NJM9701.</title>
        <authorList>
            <consortium name="The Broad Institute Genomics Platform"/>
            <person name="Russ C."/>
            <person name="Tyler B."/>
            <person name="van West P."/>
            <person name="Dieguez-Uribeondo J."/>
            <person name="Young S.K."/>
            <person name="Zeng Q."/>
            <person name="Gargeya S."/>
            <person name="Fitzgerald M."/>
            <person name="Abouelleil A."/>
            <person name="Alvarado L."/>
            <person name="Chapman S.B."/>
            <person name="Gainer-Dewar J."/>
            <person name="Goldberg J."/>
            <person name="Griggs A."/>
            <person name="Gujja S."/>
            <person name="Hansen M."/>
            <person name="Howarth C."/>
            <person name="Imamovic A."/>
            <person name="Ireland A."/>
            <person name="Larimer J."/>
            <person name="McCowan C."/>
            <person name="Murphy C."/>
            <person name="Pearson M."/>
            <person name="Poon T.W."/>
            <person name="Priest M."/>
            <person name="Roberts A."/>
            <person name="Saif S."/>
            <person name="Shea T."/>
            <person name="Sykes S."/>
            <person name="Wortman J."/>
            <person name="Nusbaum C."/>
            <person name="Birren B."/>
        </authorList>
    </citation>
    <scope>NUCLEOTIDE SEQUENCE [LARGE SCALE GENOMIC DNA]</scope>
    <source>
        <strain evidence="2">NJM9701</strain>
    </source>
</reference>
<dbReference type="GO" id="GO:0097729">
    <property type="term" value="C:9+2 motile cilium"/>
    <property type="evidence" value="ECO:0007669"/>
    <property type="project" value="TreeGrafter"/>
</dbReference>
<protein>
    <recommendedName>
        <fullName evidence="3">MSP domain-containing protein</fullName>
    </recommendedName>
</protein>
<proteinExistence type="predicted"/>
<dbReference type="PANTHER" id="PTHR46500:SF1">
    <property type="entry name" value="CILIA- AND FLAGELLA-ASSOCIATED PROTEIN 221"/>
    <property type="match status" value="1"/>
</dbReference>
<evidence type="ECO:0008006" key="3">
    <source>
        <dbReference type="Google" id="ProtNLM"/>
    </source>
</evidence>
<dbReference type="GeneID" id="20078093"/>
<dbReference type="STRING" id="157072.A0A024UPX6"/>
<gene>
    <name evidence="2" type="ORF">H310_01043</name>
</gene>
<dbReference type="eggNOG" id="ENOG502QT0T">
    <property type="taxonomic scope" value="Eukaryota"/>
</dbReference>
<dbReference type="AlphaFoldDB" id="A0A024UPX6"/>
<feature type="region of interest" description="Disordered" evidence="1">
    <location>
        <begin position="267"/>
        <end position="286"/>
    </location>
</feature>
<name>A0A024UPX6_9STRA</name>
<dbReference type="InterPro" id="IPR029676">
    <property type="entry name" value="CFAP221"/>
</dbReference>
<evidence type="ECO:0000313" key="2">
    <source>
        <dbReference type="EMBL" id="ETW08466.1"/>
    </source>
</evidence>
<dbReference type="EMBL" id="KI913953">
    <property type="protein sequence ID" value="ETW08466.1"/>
    <property type="molecule type" value="Genomic_DNA"/>
</dbReference>
<dbReference type="OrthoDB" id="5538672at2759"/>
<accession>A0A024UPX6</accession>
<dbReference type="GO" id="GO:0003341">
    <property type="term" value="P:cilium movement"/>
    <property type="evidence" value="ECO:0007669"/>
    <property type="project" value="InterPro"/>
</dbReference>
<dbReference type="PANTHER" id="PTHR46500">
    <property type="entry name" value="CILIA- AND FLAGELLA-ASSOCIATED PROTEIN 221"/>
    <property type="match status" value="1"/>
</dbReference>
<dbReference type="Gene3D" id="2.60.40.10">
    <property type="entry name" value="Immunoglobulins"/>
    <property type="match status" value="2"/>
</dbReference>
<organism evidence="2">
    <name type="scientific">Aphanomyces invadans</name>
    <dbReference type="NCBI Taxonomy" id="157072"/>
    <lineage>
        <taxon>Eukaryota</taxon>
        <taxon>Sar</taxon>
        <taxon>Stramenopiles</taxon>
        <taxon>Oomycota</taxon>
        <taxon>Saprolegniomycetes</taxon>
        <taxon>Saprolegniales</taxon>
        <taxon>Verrucalvaceae</taxon>
        <taxon>Aphanomyces</taxon>
    </lineage>
</organism>
<dbReference type="VEuPathDB" id="FungiDB:H310_01043"/>
<evidence type="ECO:0000256" key="1">
    <source>
        <dbReference type="SAM" id="MobiDB-lite"/>
    </source>
</evidence>
<sequence length="894" mass="100415">MELVAERKRSEDVRLLQPLASHKFPYVGGNPALEAIPQVVHFGGFRLNQTLTQKVRILNKSSASTRMHIVTPTESPFHIENNRRGTVYPGMSEDLVVMFTGTEFKYYYDCIKVHSEDGNFIIPLHAYPVVNKVNFPPQIFFGTQPLGLLSTRTVSIGCSVPIEFEYRIEIKRAHSSITVKPLQGTIPANGVAEITIGFQPIVMANVFCEIELLVSQFGFQPMTCVISGASAPGLQLPPPTIDNPAIDSDRKQPTDATVDPIVALPEGSIESWKGDPSPPKRTTKKIKKPPVITDDVGMEDGIKIPTSMKGVNATNFVLTQQPGKLKPKDLKRAIDENRALRKRQKAEQEALRLKTGSAGGGRLSFDVLLMEESVSTKPTTRQLKELVFLQELQEIDKIERELEFQSNREFLGDSLLAASDIQFIYDVRSFHALERERKGREILRTTFVSHGGSVSSTPPVRAALPAFYTPAHVPDFNPYKNDLWAKRKRMLARFVQVVSKLITRLRAERRLRSLQAWIGTATTRVEVRRMVERDWKFAQVSITNAPPKPVKTTVDSMQTEDKSFLLTSLSSPTASASDVSSIVVVHSYPLYVETESRTRFPVAVPTDTHSMQDLDLFPVQVPLEADLMGYRPQQPLPIPQYLPLEASRGLRVGAQHEAGLRVPRAIMPVEPIPLTPHVDLAWRFKVDPSVFIFPPATLRVYTPIQYPLETDPEYFLQPRPRARHVVRTTLNVMADTPGTISLAIKMPYMLHTAWVGWRDRPDDLRASLWDVPPCAPSLIDTTKAIPIDMLSDSESDNDEADHVTIPTLDDAKRMFEEDGEVDLASLAQFPRYEAWLRLDEEYQMYRNDLCMQLPQRMGEIAKHVHNPATPFVVEGHGDMLPLHAWDGDGVSKLK</sequence>
<dbReference type="InterPro" id="IPR013783">
    <property type="entry name" value="Ig-like_fold"/>
</dbReference>
<dbReference type="GO" id="GO:0044458">
    <property type="term" value="P:motile cilium assembly"/>
    <property type="evidence" value="ECO:0007669"/>
    <property type="project" value="TreeGrafter"/>
</dbReference>
<dbReference type="Pfam" id="PF24771">
    <property type="entry name" value="Ig_CFAP74_1st"/>
    <property type="match status" value="1"/>
</dbReference>